<comment type="caution">
    <text evidence="4">The sequence shown here is derived from an EMBL/GenBank/DDBJ whole genome shotgun (WGS) entry which is preliminary data.</text>
</comment>
<accession>A0AAV3TWC7</accession>
<dbReference type="Gene3D" id="3.40.50.450">
    <property type="match status" value="1"/>
</dbReference>
<keyword evidence="3" id="KW-0378">Hydrolase</keyword>
<dbReference type="AlphaFoldDB" id="A0AAV3TWC7"/>
<sequence>MVHFGEKFLKNEKSLCVYCGSSPGAFEEYAAAARELGRVLAKRSITLVYGGAGIGIMGILADEVLANGGEVIGVMPTIIGEREVTHTGLTQLIEVADMHQRKAKMMALADAFAALPGGIGTFEELFEALTWLQLGIHKKRCGLINTLDYYQGLQAFLSHGVDQGFVRQSVVDELLVADTAENLIARMFPE</sequence>
<dbReference type="EMBL" id="BAABLX010000001">
    <property type="protein sequence ID" value="GAA4929263.1"/>
    <property type="molecule type" value="Genomic_DNA"/>
</dbReference>
<dbReference type="Pfam" id="PF03641">
    <property type="entry name" value="Lysine_decarbox"/>
    <property type="match status" value="1"/>
</dbReference>
<proteinExistence type="inferred from homology"/>
<reference evidence="5" key="1">
    <citation type="journal article" date="2019" name="Int. J. Syst. Evol. Microbiol.">
        <title>The Global Catalogue of Microorganisms (GCM) 10K type strain sequencing project: providing services to taxonomists for standard genome sequencing and annotation.</title>
        <authorList>
            <consortium name="The Broad Institute Genomics Platform"/>
            <consortium name="The Broad Institute Genome Sequencing Center for Infectious Disease"/>
            <person name="Wu L."/>
            <person name="Ma J."/>
        </authorList>
    </citation>
    <scope>NUCLEOTIDE SEQUENCE [LARGE SCALE GENOMIC DNA]</scope>
    <source>
        <strain evidence="5">JCM 19134</strain>
    </source>
</reference>
<dbReference type="Proteomes" id="UP001409585">
    <property type="component" value="Unassembled WGS sequence"/>
</dbReference>
<dbReference type="EC" id="3.2.2.n1" evidence="3"/>
<dbReference type="GO" id="GO:0009691">
    <property type="term" value="P:cytokinin biosynthetic process"/>
    <property type="evidence" value="ECO:0007669"/>
    <property type="project" value="UniProtKB-UniRule"/>
</dbReference>
<dbReference type="SUPFAM" id="SSF102405">
    <property type="entry name" value="MCP/YpsA-like"/>
    <property type="match status" value="1"/>
</dbReference>
<evidence type="ECO:0000256" key="1">
    <source>
        <dbReference type="ARBA" id="ARBA00000274"/>
    </source>
</evidence>
<protein>
    <recommendedName>
        <fullName evidence="3">Cytokinin riboside 5'-monophosphate phosphoribohydrolase</fullName>
        <ecNumber evidence="3">3.2.2.n1</ecNumber>
    </recommendedName>
</protein>
<evidence type="ECO:0000313" key="4">
    <source>
        <dbReference type="EMBL" id="GAA4929263.1"/>
    </source>
</evidence>
<keyword evidence="5" id="KW-1185">Reference proteome</keyword>
<gene>
    <name evidence="4" type="ORF">GCM10025791_01160</name>
</gene>
<dbReference type="NCBIfam" id="TIGR00730">
    <property type="entry name" value="Rossman fold protein, TIGR00730 family"/>
    <property type="match status" value="1"/>
</dbReference>
<dbReference type="GO" id="GO:0008714">
    <property type="term" value="F:AMP nucleosidase activity"/>
    <property type="evidence" value="ECO:0007669"/>
    <property type="project" value="UniProtKB-EC"/>
</dbReference>
<dbReference type="GO" id="GO:0005829">
    <property type="term" value="C:cytosol"/>
    <property type="evidence" value="ECO:0007669"/>
    <property type="project" value="TreeGrafter"/>
</dbReference>
<dbReference type="InterPro" id="IPR005269">
    <property type="entry name" value="LOG"/>
</dbReference>
<name>A0AAV3TWC7_9ALTE</name>
<keyword evidence="3" id="KW-0203">Cytokinin biosynthesis</keyword>
<dbReference type="InterPro" id="IPR031100">
    <property type="entry name" value="LOG_fam"/>
</dbReference>
<evidence type="ECO:0000313" key="5">
    <source>
        <dbReference type="Proteomes" id="UP001409585"/>
    </source>
</evidence>
<evidence type="ECO:0000256" key="3">
    <source>
        <dbReference type="RuleBase" id="RU363015"/>
    </source>
</evidence>
<comment type="catalytic activity">
    <reaction evidence="1">
        <text>AMP + H2O = D-ribose 5-phosphate + adenine</text>
        <dbReference type="Rhea" id="RHEA:20129"/>
        <dbReference type="ChEBI" id="CHEBI:15377"/>
        <dbReference type="ChEBI" id="CHEBI:16708"/>
        <dbReference type="ChEBI" id="CHEBI:78346"/>
        <dbReference type="ChEBI" id="CHEBI:456215"/>
        <dbReference type="EC" id="3.2.2.4"/>
    </reaction>
</comment>
<evidence type="ECO:0000256" key="2">
    <source>
        <dbReference type="ARBA" id="ARBA00006763"/>
    </source>
</evidence>
<organism evidence="4 5">
    <name type="scientific">Halioxenophilus aromaticivorans</name>
    <dbReference type="NCBI Taxonomy" id="1306992"/>
    <lineage>
        <taxon>Bacteria</taxon>
        <taxon>Pseudomonadati</taxon>
        <taxon>Pseudomonadota</taxon>
        <taxon>Gammaproteobacteria</taxon>
        <taxon>Alteromonadales</taxon>
        <taxon>Alteromonadaceae</taxon>
        <taxon>Halioxenophilus</taxon>
    </lineage>
</organism>
<dbReference type="PANTHER" id="PTHR31223">
    <property type="entry name" value="LOG FAMILY PROTEIN YJL055W"/>
    <property type="match status" value="1"/>
</dbReference>
<comment type="similarity">
    <text evidence="2 3">Belongs to the LOG family.</text>
</comment>
<dbReference type="PANTHER" id="PTHR31223:SF70">
    <property type="entry name" value="LOG FAMILY PROTEIN YJL055W"/>
    <property type="match status" value="1"/>
</dbReference>